<protein>
    <submittedName>
        <fullName evidence="1">Thiol-disulfide oxidoreductase DCC</fullName>
    </submittedName>
</protein>
<dbReference type="GO" id="GO:0015035">
    <property type="term" value="F:protein-disulfide reductase activity"/>
    <property type="evidence" value="ECO:0007669"/>
    <property type="project" value="InterPro"/>
</dbReference>
<keyword evidence="2" id="KW-1185">Reference proteome</keyword>
<dbReference type="OrthoDB" id="5294764at2"/>
<dbReference type="EMBL" id="ATHJ01000078">
    <property type="protein sequence ID" value="EPR41160.1"/>
    <property type="molecule type" value="Genomic_DNA"/>
</dbReference>
<dbReference type="InterPro" id="IPR007263">
    <property type="entry name" value="DCC1-like"/>
</dbReference>
<sequence length="123" mass="14627">MVRDKPRIRVYYDGACPQCVKDRRTYEKLSGRSKDDIQWIDITGKERFLRSMGIDPEKALKALHVQDENRQTLSEIDAYVLLMKRVPILKLPAMIIGLPWIRQVLSRLYRWSVNRRLRRTGRT</sequence>
<evidence type="ECO:0000313" key="2">
    <source>
        <dbReference type="Proteomes" id="UP000014977"/>
    </source>
</evidence>
<dbReference type="InterPro" id="IPR036249">
    <property type="entry name" value="Thioredoxin-like_sf"/>
</dbReference>
<dbReference type="RefSeq" id="WP_020876706.1">
    <property type="nucleotide sequence ID" value="NZ_ATHJ01000078.1"/>
</dbReference>
<evidence type="ECO:0000313" key="1">
    <source>
        <dbReference type="EMBL" id="EPR41160.1"/>
    </source>
</evidence>
<gene>
    <name evidence="1" type="ORF">dsmv_2275</name>
</gene>
<dbReference type="SUPFAM" id="SSF52833">
    <property type="entry name" value="Thioredoxin-like"/>
    <property type="match status" value="1"/>
</dbReference>
<comment type="caution">
    <text evidence="1">The sequence shown here is derived from an EMBL/GenBank/DDBJ whole genome shotgun (WGS) entry which is preliminary data.</text>
</comment>
<reference evidence="1 2" key="1">
    <citation type="journal article" date="2013" name="Genome Announc.">
        <title>Draft genome sequences for three mercury-methylating, sulfate-reducing bacteria.</title>
        <authorList>
            <person name="Brown S.D."/>
            <person name="Hurt R.A.Jr."/>
            <person name="Gilmour C.C."/>
            <person name="Elias D.A."/>
        </authorList>
    </citation>
    <scope>NUCLEOTIDE SEQUENCE [LARGE SCALE GENOMIC DNA]</scope>
    <source>
        <strain evidence="1 2">DSM 2059</strain>
    </source>
</reference>
<dbReference type="PANTHER" id="PTHR34290:SF2">
    <property type="entry name" value="OS04G0668800 PROTEIN"/>
    <property type="match status" value="1"/>
</dbReference>
<dbReference type="PANTHER" id="PTHR34290">
    <property type="entry name" value="SI:CH73-390P7.2"/>
    <property type="match status" value="1"/>
</dbReference>
<dbReference type="eggNOG" id="COG3011">
    <property type="taxonomic scope" value="Bacteria"/>
</dbReference>
<organism evidence="1 2">
    <name type="scientific">Desulfococcus multivorans DSM 2059</name>
    <dbReference type="NCBI Taxonomy" id="1121405"/>
    <lineage>
        <taxon>Bacteria</taxon>
        <taxon>Pseudomonadati</taxon>
        <taxon>Thermodesulfobacteriota</taxon>
        <taxon>Desulfobacteria</taxon>
        <taxon>Desulfobacterales</taxon>
        <taxon>Desulfococcaceae</taxon>
        <taxon>Desulfococcus</taxon>
    </lineage>
</organism>
<name>S7TWM5_DESML</name>
<dbReference type="InterPro" id="IPR044691">
    <property type="entry name" value="DCC1_Trx"/>
</dbReference>
<dbReference type="STRING" id="897.B2D07_18030"/>
<accession>S7TWM5</accession>
<dbReference type="AlphaFoldDB" id="S7TWM5"/>
<dbReference type="Pfam" id="PF04134">
    <property type="entry name" value="DCC1-like"/>
    <property type="match status" value="1"/>
</dbReference>
<proteinExistence type="predicted"/>
<dbReference type="Proteomes" id="UP000014977">
    <property type="component" value="Unassembled WGS sequence"/>
</dbReference>